<proteinExistence type="predicted"/>
<evidence type="ECO:0000313" key="2">
    <source>
        <dbReference type="EMBL" id="MCQ4771209.1"/>
    </source>
</evidence>
<dbReference type="Gene3D" id="3.30.1540.10">
    <property type="entry name" value="formyl-coa transferase, domain 3"/>
    <property type="match status" value="1"/>
</dbReference>
<dbReference type="InterPro" id="IPR003673">
    <property type="entry name" value="CoA-Trfase_fam_III"/>
</dbReference>
<dbReference type="GO" id="GO:0008410">
    <property type="term" value="F:CoA-transferase activity"/>
    <property type="evidence" value="ECO:0007669"/>
    <property type="project" value="TreeGrafter"/>
</dbReference>
<protein>
    <submittedName>
        <fullName evidence="2">CoA transferase</fullName>
    </submittedName>
</protein>
<name>A0AAW5JTG5_9FIRM</name>
<evidence type="ECO:0000313" key="3">
    <source>
        <dbReference type="Proteomes" id="UP001204562"/>
    </source>
</evidence>
<dbReference type="Proteomes" id="UP001204562">
    <property type="component" value="Unassembled WGS sequence"/>
</dbReference>
<dbReference type="InterPro" id="IPR023606">
    <property type="entry name" value="CoA-Trfase_III_dom_1_sf"/>
</dbReference>
<accession>A0AAW5JTG5</accession>
<gene>
    <name evidence="2" type="ORF">NE579_12150</name>
</gene>
<dbReference type="PANTHER" id="PTHR48207">
    <property type="entry name" value="SUCCINATE--HYDROXYMETHYLGLUTARATE COA-TRANSFERASE"/>
    <property type="match status" value="1"/>
</dbReference>
<dbReference type="RefSeq" id="WP_256304451.1">
    <property type="nucleotide sequence ID" value="NZ_JANFYS010000026.1"/>
</dbReference>
<sequence length="406" mass="44532">MACRGPLSGYRILDMTQFESGTVCTETLAWLGADVFKVERPVKGELGRYSQANPGVDSYGFLVMNMNKKSITCNAKAPEGLDLLRRLVAKCDVVVENMGPGSMDNLGLTYEACRQINPKIVYASLKGFAQDGPYADYPAFDPIATHTGVMVSATGLPEQPIKCGISVADSGTGITLAMSIIAALLQREREGIGQRVDVAMQDFMIGLSRSQWEPYLNNGKPNRRVANGMPLEDVAPSDTYPCKPFGPNDYVHIYCSRHPGSKQWDNLCDVIGRPDLKQDVCPEMATPRSRYEHREICDSAIKDWLKDYDKITAMDILCKADIPAGALLDCADITNDPQYLERGMIVEIEHPERGKVKVPGFAPRLSENHVEYQCSPALGGSNQEVYGGLLGLSGEELDALKEKKVI</sequence>
<dbReference type="Pfam" id="PF02515">
    <property type="entry name" value="CoA_transf_3"/>
    <property type="match status" value="1"/>
</dbReference>
<dbReference type="Gene3D" id="3.40.50.10540">
    <property type="entry name" value="Crotonobetainyl-coa:carnitine coa-transferase, domain 1"/>
    <property type="match status" value="1"/>
</dbReference>
<dbReference type="SUPFAM" id="SSF89796">
    <property type="entry name" value="CoA-transferase family III (CaiB/BaiF)"/>
    <property type="match status" value="1"/>
</dbReference>
<keyword evidence="1 2" id="KW-0808">Transferase</keyword>
<dbReference type="PANTHER" id="PTHR48207:SF3">
    <property type="entry name" value="SUCCINATE--HYDROXYMETHYLGLUTARATE COA-TRANSFERASE"/>
    <property type="match status" value="1"/>
</dbReference>
<dbReference type="InterPro" id="IPR050483">
    <property type="entry name" value="CoA-transferase_III_domain"/>
</dbReference>
<dbReference type="AlphaFoldDB" id="A0AAW5JTG5"/>
<organism evidence="2 3">
    <name type="scientific">Intestinimonas massiliensis</name>
    <name type="common">ex Afouda et al. 2020</name>
    <dbReference type="NCBI Taxonomy" id="1673721"/>
    <lineage>
        <taxon>Bacteria</taxon>
        <taxon>Bacillati</taxon>
        <taxon>Bacillota</taxon>
        <taxon>Clostridia</taxon>
        <taxon>Eubacteriales</taxon>
        <taxon>Intestinimonas</taxon>
    </lineage>
</organism>
<reference evidence="2" key="1">
    <citation type="submission" date="2022-06" db="EMBL/GenBank/DDBJ databases">
        <title>Isolation of gut microbiota from human fecal samples.</title>
        <authorList>
            <person name="Pamer E.G."/>
            <person name="Barat B."/>
            <person name="Waligurski E."/>
            <person name="Medina S."/>
            <person name="Paddock L."/>
            <person name="Mostad J."/>
        </authorList>
    </citation>
    <scope>NUCLEOTIDE SEQUENCE</scope>
    <source>
        <strain evidence="2">DFI.9.91</strain>
    </source>
</reference>
<dbReference type="InterPro" id="IPR044855">
    <property type="entry name" value="CoA-Trfase_III_dom3_sf"/>
</dbReference>
<comment type="caution">
    <text evidence="2">The sequence shown here is derived from an EMBL/GenBank/DDBJ whole genome shotgun (WGS) entry which is preliminary data.</text>
</comment>
<dbReference type="EMBL" id="JANFYS010000026">
    <property type="protein sequence ID" value="MCQ4771209.1"/>
    <property type="molecule type" value="Genomic_DNA"/>
</dbReference>
<evidence type="ECO:0000256" key="1">
    <source>
        <dbReference type="ARBA" id="ARBA00022679"/>
    </source>
</evidence>